<evidence type="ECO:0000313" key="1">
    <source>
        <dbReference type="EMBL" id="SVC91594.1"/>
    </source>
</evidence>
<dbReference type="EMBL" id="UINC01118459">
    <property type="protein sequence ID" value="SVC91594.1"/>
    <property type="molecule type" value="Genomic_DNA"/>
</dbReference>
<feature type="non-terminal residue" evidence="1">
    <location>
        <position position="1"/>
    </location>
</feature>
<protein>
    <submittedName>
        <fullName evidence="1">Uncharacterized protein</fullName>
    </submittedName>
</protein>
<sequence length="117" mass="13502">VIELVKTDSYSAEESLRFERQVKEKEEKRVTFFEEFEGKKRKKWWNEESNFVSAGIRNGKYIIHIKEKSGIGYYFVHQGVAVLTGTGEFESILSLDTNKISGDDSHAYGILFGEEKI</sequence>
<proteinExistence type="predicted"/>
<reference evidence="1" key="1">
    <citation type="submission" date="2018-05" db="EMBL/GenBank/DDBJ databases">
        <authorList>
            <person name="Lanie J.A."/>
            <person name="Ng W.-L."/>
            <person name="Kazmierczak K.M."/>
            <person name="Andrzejewski T.M."/>
            <person name="Davidsen T.M."/>
            <person name="Wayne K.J."/>
            <person name="Tettelin H."/>
            <person name="Glass J.I."/>
            <person name="Rusch D."/>
            <person name="Podicherti R."/>
            <person name="Tsui H.-C.T."/>
            <person name="Winkler M.E."/>
        </authorList>
    </citation>
    <scope>NUCLEOTIDE SEQUENCE</scope>
</reference>
<name>A0A382R1H8_9ZZZZ</name>
<organism evidence="1">
    <name type="scientific">marine metagenome</name>
    <dbReference type="NCBI Taxonomy" id="408172"/>
    <lineage>
        <taxon>unclassified sequences</taxon>
        <taxon>metagenomes</taxon>
        <taxon>ecological metagenomes</taxon>
    </lineage>
</organism>
<accession>A0A382R1H8</accession>
<gene>
    <name evidence="1" type="ORF">METZ01_LOCUS344448</name>
</gene>
<dbReference type="AlphaFoldDB" id="A0A382R1H8"/>